<feature type="transmembrane region" description="Helical" evidence="2">
    <location>
        <begin position="63"/>
        <end position="84"/>
    </location>
</feature>
<dbReference type="AlphaFoldDB" id="A0A3S5EH51"/>
<sequence>MTLMPQRPASRPTSSPRSAPSRPAPASRRQASRSSAPRGQRLSSSARSGSRGRGGRRAPGARLGGVLGLGAVAFVVTVLVGLLATRPLGADDAPATATAAGPAPVVLDTEGFDPALLIDDEVFYDSTTMSLEEIASFIEEVNAGCRPGSDSTPCLAQASFDTEDQDPTVFCPGGYTGARSQSVAQIIAEVAASCDLNPQVLLVLIQKEQGLLTASGSTLTARDYEAAAGYACPDGAACDARYAGFFRQLYGAASQFQRYRVNPGEYDVVAGRTTSIAYSPDPTCGAAELTIANQATAGLYNYTPYQPNAQAASGGDACTSWGNWSFYGYFRTFFGDPTPSSP</sequence>
<dbReference type="EMBL" id="LR134350">
    <property type="protein sequence ID" value="VEG29312.1"/>
    <property type="molecule type" value="Genomic_DNA"/>
</dbReference>
<accession>A0A3S5EH51</accession>
<proteinExistence type="predicted"/>
<protein>
    <recommendedName>
        <fullName evidence="5">Hemagglutinin</fullName>
    </recommendedName>
</protein>
<evidence type="ECO:0008006" key="5">
    <source>
        <dbReference type="Google" id="ProtNLM"/>
    </source>
</evidence>
<evidence type="ECO:0000313" key="3">
    <source>
        <dbReference type="EMBL" id="VEG29312.1"/>
    </source>
</evidence>
<keyword evidence="2" id="KW-1133">Transmembrane helix</keyword>
<evidence type="ECO:0000256" key="1">
    <source>
        <dbReference type="SAM" id="MobiDB-lite"/>
    </source>
</evidence>
<keyword evidence="2" id="KW-0812">Transmembrane</keyword>
<name>A0A3S5EH51_9ACTO</name>
<evidence type="ECO:0000313" key="4">
    <source>
        <dbReference type="Proteomes" id="UP000266895"/>
    </source>
</evidence>
<keyword evidence="2" id="KW-0472">Membrane</keyword>
<reference evidence="3 4" key="1">
    <citation type="submission" date="2018-12" db="EMBL/GenBank/DDBJ databases">
        <authorList>
            <consortium name="Pathogen Informatics"/>
        </authorList>
    </citation>
    <scope>NUCLEOTIDE SEQUENCE [LARGE SCALE GENOMIC DNA]</scope>
    <source>
        <strain evidence="3 4">NCTC11636</strain>
    </source>
</reference>
<dbReference type="Proteomes" id="UP000266895">
    <property type="component" value="Chromosome"/>
</dbReference>
<keyword evidence="4" id="KW-1185">Reference proteome</keyword>
<evidence type="ECO:0000256" key="2">
    <source>
        <dbReference type="SAM" id="Phobius"/>
    </source>
</evidence>
<organism evidence="3 4">
    <name type="scientific">Actinomyces howellii</name>
    <dbReference type="NCBI Taxonomy" id="52771"/>
    <lineage>
        <taxon>Bacteria</taxon>
        <taxon>Bacillati</taxon>
        <taxon>Actinomycetota</taxon>
        <taxon>Actinomycetes</taxon>
        <taxon>Actinomycetales</taxon>
        <taxon>Actinomycetaceae</taxon>
        <taxon>Actinomyces</taxon>
    </lineage>
</organism>
<feature type="compositionally biased region" description="Low complexity" evidence="1">
    <location>
        <begin position="1"/>
        <end position="49"/>
    </location>
</feature>
<gene>
    <name evidence="3" type="ORF">NCTC11636_01985</name>
</gene>
<feature type="region of interest" description="Disordered" evidence="1">
    <location>
        <begin position="1"/>
        <end position="59"/>
    </location>
</feature>
<dbReference type="KEGG" id="ahw:NCTC11636_01985"/>